<dbReference type="PROSITE" id="PS51257">
    <property type="entry name" value="PROKAR_LIPOPROTEIN"/>
    <property type="match status" value="1"/>
</dbReference>
<feature type="domain" description="DUF5689" evidence="1">
    <location>
        <begin position="41"/>
        <end position="269"/>
    </location>
</feature>
<organism evidence="2 3">
    <name type="scientific">Empedobacter brevis NBRC 14943 = ATCC 43319</name>
    <dbReference type="NCBI Taxonomy" id="1218108"/>
    <lineage>
        <taxon>Bacteria</taxon>
        <taxon>Pseudomonadati</taxon>
        <taxon>Bacteroidota</taxon>
        <taxon>Flavobacteriia</taxon>
        <taxon>Flavobacteriales</taxon>
        <taxon>Weeksellaceae</taxon>
        <taxon>Empedobacter</taxon>
    </lineage>
</organism>
<dbReference type="RefSeq" id="WP_019974681.1">
    <property type="nucleotide sequence ID" value="NZ_BJXC01000003.1"/>
</dbReference>
<proteinExistence type="predicted"/>
<evidence type="ECO:0000313" key="3">
    <source>
        <dbReference type="Proteomes" id="UP000321245"/>
    </source>
</evidence>
<sequence length="472" mass="51280">MNTISKLTIAGVLSLGLFITQSCVKDDDYATPPIECADKLTANITIGELTSKVTSGTIQLDSNGAIAEDLIIDAYVISSDETGNFYKTISLQDKPKEATAGIQIEIDGTNLYNEYPLGARIQVSLKGLVVAKDRGIMKIGSVDPSFAVGRIPSAVMKKYIFKTCDEKQTIEPKVVNNLTEALKAENLNTLVTINNIQFKEPEVDKTYGVQGATVNRVLIDKSGKTVDLRNSGFAKWYNEALPTKSGSITVVVSIFNSSYQVYIRDTNDVKFDQDRFEIGGGENPGGDGEPSSNAIYLFEGADFENWQTFLDNITANGIKPYATQGIGNGFNNTNSLQIKGTPTGNDYVVTAKAGASIPKDPQAIYFKLKGTSTGKTLSINVNATEDVTTGAGPQKYYVFNLLDVKDTDVILDYVQGNDYRGSIDTKGKWINVKLNIKGLPKLDLQNLVNGFLSIKVGRDGVYDIQIDDIKID</sequence>
<name>A0A511NDH7_9FLAO</name>
<dbReference type="GeneID" id="84649388"/>
<evidence type="ECO:0000313" key="2">
    <source>
        <dbReference type="EMBL" id="GEM50865.1"/>
    </source>
</evidence>
<keyword evidence="3" id="KW-1185">Reference proteome</keyword>
<dbReference type="EMBL" id="BJXC01000003">
    <property type="protein sequence ID" value="GEM50865.1"/>
    <property type="molecule type" value="Genomic_DNA"/>
</dbReference>
<dbReference type="AlphaFoldDB" id="A0A511NDH7"/>
<gene>
    <name evidence="2" type="ORF">EB1_06550</name>
</gene>
<protein>
    <recommendedName>
        <fullName evidence="1">DUF5689 domain-containing protein</fullName>
    </recommendedName>
</protein>
<dbReference type="InterPro" id="IPR043744">
    <property type="entry name" value="DUF5689"/>
</dbReference>
<dbReference type="OrthoDB" id="1492759at2"/>
<evidence type="ECO:0000259" key="1">
    <source>
        <dbReference type="Pfam" id="PF18942"/>
    </source>
</evidence>
<reference evidence="2 3" key="1">
    <citation type="submission" date="2019-07" db="EMBL/GenBank/DDBJ databases">
        <title>Whole genome shotgun sequence of Empedobacter brevis NBRC 14943.</title>
        <authorList>
            <person name="Hosoyama A."/>
            <person name="Uohara A."/>
            <person name="Ohji S."/>
            <person name="Ichikawa N."/>
        </authorList>
    </citation>
    <scope>NUCLEOTIDE SEQUENCE [LARGE SCALE GENOMIC DNA]</scope>
    <source>
        <strain evidence="2 3">NBRC 14943</strain>
    </source>
</reference>
<dbReference type="Proteomes" id="UP000321245">
    <property type="component" value="Unassembled WGS sequence"/>
</dbReference>
<dbReference type="Pfam" id="PF18942">
    <property type="entry name" value="DUF5689"/>
    <property type="match status" value="1"/>
</dbReference>
<accession>A0A511NDH7</accession>
<dbReference type="STRING" id="1218108.GCA_000382425_01172"/>
<comment type="caution">
    <text evidence="2">The sequence shown here is derived from an EMBL/GenBank/DDBJ whole genome shotgun (WGS) entry which is preliminary data.</text>
</comment>